<dbReference type="InterPro" id="IPR036412">
    <property type="entry name" value="HAD-like_sf"/>
</dbReference>
<dbReference type="EMBL" id="CP021748">
    <property type="protein sequence ID" value="ARX87087.1"/>
    <property type="molecule type" value="Genomic_DNA"/>
</dbReference>
<feature type="region of interest" description="Disordered" evidence="2">
    <location>
        <begin position="136"/>
        <end position="171"/>
    </location>
</feature>
<evidence type="ECO:0000256" key="3">
    <source>
        <dbReference type="SAM" id="Phobius"/>
    </source>
</evidence>
<name>A0A1Z1WKV8_9ACTN</name>
<keyword evidence="3" id="KW-0472">Membrane</keyword>
<evidence type="ECO:0000313" key="5">
    <source>
        <dbReference type="Proteomes" id="UP000195880"/>
    </source>
</evidence>
<feature type="compositionally biased region" description="Basic residues" evidence="2">
    <location>
        <begin position="161"/>
        <end position="171"/>
    </location>
</feature>
<organism evidence="4 5">
    <name type="scientific">Streptomyces alboflavus</name>
    <dbReference type="NCBI Taxonomy" id="67267"/>
    <lineage>
        <taxon>Bacteria</taxon>
        <taxon>Bacillati</taxon>
        <taxon>Actinomycetota</taxon>
        <taxon>Actinomycetes</taxon>
        <taxon>Kitasatosporales</taxon>
        <taxon>Streptomycetaceae</taxon>
        <taxon>Streptomyces</taxon>
    </lineage>
</organism>
<dbReference type="InterPro" id="IPR001757">
    <property type="entry name" value="P_typ_ATPase"/>
</dbReference>
<keyword evidence="3" id="KW-0812">Transmembrane</keyword>
<feature type="transmembrane region" description="Helical" evidence="3">
    <location>
        <begin position="83"/>
        <end position="103"/>
    </location>
</feature>
<evidence type="ECO:0000313" key="4">
    <source>
        <dbReference type="EMBL" id="ARX87087.1"/>
    </source>
</evidence>
<reference evidence="4 5" key="1">
    <citation type="submission" date="2017-05" db="EMBL/GenBank/DDBJ databases">
        <title>Streptomyces alboflavus Genome sequencing and assembly.</title>
        <authorList>
            <person name="Wang Y."/>
            <person name="Du B."/>
            <person name="Ding Y."/>
            <person name="Liu H."/>
            <person name="Hou Q."/>
            <person name="Liu K."/>
            <person name="Wang C."/>
            <person name="Yao L."/>
        </authorList>
    </citation>
    <scope>NUCLEOTIDE SEQUENCE [LARGE SCALE GENOMIC DNA]</scope>
    <source>
        <strain evidence="4 5">MDJK44</strain>
    </source>
</reference>
<dbReference type="InterPro" id="IPR023214">
    <property type="entry name" value="HAD_sf"/>
</dbReference>
<dbReference type="NCBIfam" id="TIGR01494">
    <property type="entry name" value="ATPase_P-type"/>
    <property type="match status" value="1"/>
</dbReference>
<dbReference type="PROSITE" id="PS01229">
    <property type="entry name" value="COF_2"/>
    <property type="match status" value="1"/>
</dbReference>
<dbReference type="AlphaFoldDB" id="A0A1Z1WKV8"/>
<keyword evidence="1" id="KW-0479">Metal-binding</keyword>
<accession>A0A1Z1WKV8</accession>
<dbReference type="GO" id="GO:0016020">
    <property type="term" value="C:membrane"/>
    <property type="evidence" value="ECO:0007669"/>
    <property type="project" value="InterPro"/>
</dbReference>
<dbReference type="PRINTS" id="PR00119">
    <property type="entry name" value="CATATPASE"/>
</dbReference>
<evidence type="ECO:0000256" key="1">
    <source>
        <dbReference type="ARBA" id="ARBA00022723"/>
    </source>
</evidence>
<dbReference type="GO" id="GO:0005524">
    <property type="term" value="F:ATP binding"/>
    <property type="evidence" value="ECO:0007669"/>
    <property type="project" value="InterPro"/>
</dbReference>
<dbReference type="GO" id="GO:0046872">
    <property type="term" value="F:metal ion binding"/>
    <property type="evidence" value="ECO:0007669"/>
    <property type="project" value="UniProtKB-KW"/>
</dbReference>
<dbReference type="Gene3D" id="3.40.50.1000">
    <property type="entry name" value="HAD superfamily/HAD-like"/>
    <property type="match status" value="1"/>
</dbReference>
<gene>
    <name evidence="4" type="ORF">SMD44_06568</name>
</gene>
<protein>
    <submittedName>
        <fullName evidence="4">Carbonate dehydratase</fullName>
    </submittedName>
</protein>
<dbReference type="PANTHER" id="PTHR46594">
    <property type="entry name" value="P-TYPE CATION-TRANSPORTING ATPASE"/>
    <property type="match status" value="1"/>
</dbReference>
<dbReference type="PANTHER" id="PTHR46594:SF4">
    <property type="entry name" value="P-TYPE CATION-TRANSPORTING ATPASE"/>
    <property type="match status" value="1"/>
</dbReference>
<feature type="compositionally biased region" description="Basic and acidic residues" evidence="2">
    <location>
        <begin position="139"/>
        <end position="160"/>
    </location>
</feature>
<proteinExistence type="predicted"/>
<dbReference type="SUPFAM" id="SSF56784">
    <property type="entry name" value="HAD-like"/>
    <property type="match status" value="1"/>
</dbReference>
<dbReference type="PRINTS" id="PR00120">
    <property type="entry name" value="HATPASE"/>
</dbReference>
<dbReference type="Pfam" id="PF08282">
    <property type="entry name" value="Hydrolase_3"/>
    <property type="match status" value="1"/>
</dbReference>
<keyword evidence="5" id="KW-1185">Reference proteome</keyword>
<dbReference type="GO" id="GO:0016887">
    <property type="term" value="F:ATP hydrolysis activity"/>
    <property type="evidence" value="ECO:0007669"/>
    <property type="project" value="InterPro"/>
</dbReference>
<evidence type="ECO:0000256" key="2">
    <source>
        <dbReference type="SAM" id="MobiDB-lite"/>
    </source>
</evidence>
<dbReference type="Proteomes" id="UP000195880">
    <property type="component" value="Chromosome"/>
</dbReference>
<keyword evidence="3" id="KW-1133">Transmembrane helix</keyword>
<dbReference type="KEGG" id="salf:SMD44_06568"/>
<sequence>MHARCTPEDKADLVGRLRAEGRRVAVLGDGVNDAAALARADLGIAMGCGTDAAIGAADVTLAAGDIGAAAVAVRLARRTLATIRANLVWAFGYNALAVPLAAVGRLGPMTAALAMSASSLLVVANSLRLRTWEPVPRSAAREAAGREQAGRERTGRERGGPRRAARKRSFQ</sequence>